<dbReference type="EMBL" id="CAIIXF020000005">
    <property type="protein sequence ID" value="CAH1784073.1"/>
    <property type="molecule type" value="Genomic_DNA"/>
</dbReference>
<dbReference type="AlphaFoldDB" id="A0A8J1T6X0"/>
<proteinExistence type="predicted"/>
<feature type="compositionally biased region" description="Polar residues" evidence="1">
    <location>
        <begin position="228"/>
        <end position="253"/>
    </location>
</feature>
<feature type="region of interest" description="Disordered" evidence="1">
    <location>
        <begin position="636"/>
        <end position="655"/>
    </location>
</feature>
<feature type="region of interest" description="Disordered" evidence="1">
    <location>
        <begin position="1176"/>
        <end position="1211"/>
    </location>
</feature>
<feature type="compositionally biased region" description="Polar residues" evidence="1">
    <location>
        <begin position="973"/>
        <end position="982"/>
    </location>
</feature>
<feature type="compositionally biased region" description="Basic and acidic residues" evidence="1">
    <location>
        <begin position="283"/>
        <end position="297"/>
    </location>
</feature>
<gene>
    <name evidence="2" type="ORF">OFUS_LOCUS10326</name>
</gene>
<name>A0A8J1T6X0_OWEFU</name>
<sequence length="1211" mass="136031">MAYTNTNNLEFKSDVELMKRIYKDVPKVSNAHEHVNKEFVNIEEVVVSDSREDTLADIAQYCGIADALDGDRLPKDTTENPDGNLEKALDKTQSVNNNQSETDINAQTPNSGHKSVDTANQKEFNVSKGDVLMAANVHELELGAIEEVKQGVEVNTTNVIDLLDYDIVPDLVMDLRDDLPEDRISGQNANTNTHGTSCQSILDSNQFPNVDVETELNIAVIDKENTNSEHATNHGQNTTKATNKSKQTSNTPHTNKDQRAESISHQQQTSYLYKAMHGDLEELQHEKPSDPKEKPSDPKPVATKDIQVCKLTHDIPAKISELKKPHPPLPELKNICKKLFEQMPTAINIQREDGSKEQNEAIVTIPIKKRQKCRPSNIRPEMDSPDSNGSKRRMISSNNSGDVYKMNMKYIYIDMGTSFDSDSEYHQLTRAQREAYIEFRKEAMRHRKGNRGFPNPMRPRNLIRSPELPNDFNSIPVKHYMNNSSQLPGVHNDICVDFNSENEFSEKSNNRAVIDDIDEDVPMDLSVPKVSQSSGHKPLPPLIYIDGIDPDIGGQNHQKRNESQRSDTVISEHLNNFMWQKIKQMNDMFTCSTEKICCMNNPSAPENPQWNGQCLPHERIMTAPTGMTTYQNVEGDTSRFTQGGSVRPGGKVRSKPNNVPFIASKYCKIPSNAENAVFQPDPVKNSMIVNSQMATTPVKTVATPLNSPNFAMQFKTPNTTMQFNSPNVPMALNPHNGTIPFNFQNATMQLGPRNGAIPFNVGSGKMQFNSQNVTTPFNSSNENTSFKSTYGDMRFSYSNDSPNRTVSFSPPDGIVPFNSANERMSFNSTNKALSFDPMTGTMPVILPNTTFNSPDGNSIPFNPGNGDIPNVPTNGISFDSQNDDIPFTSQNPTMQFCLPNGKIPFKSSNGTMPFMSPNPTMPFSSPNATLQSSRLMTPPNTQEVHVGRMDMSSMSFSSMKSQNTNGPIHFPSQRPNSLSNNHTNQQIPPFNKSNNIHGRFNVPMPDEITDHGLNSNYFNNNPSEMVNHHIQQQNSPNQHQQFQQQKQLQNIHQQVPYLHQTDIGQQSYNTRVKSVAFRPDFTRMNFQQHKGTNRNYNSRPRCSIKPTQRKVYSKQQHNLKEHNKVNKQQEIKVKEQVQNNTSLQQTTATHQQNAKSQQQNMTSQQQIVTSQNTISQQNAISKQQNVSPKQPNVTSKQQTVILQQQSPKSTT</sequence>
<reference evidence="2" key="1">
    <citation type="submission" date="2022-03" db="EMBL/GenBank/DDBJ databases">
        <authorList>
            <person name="Martin C."/>
        </authorList>
    </citation>
    <scope>NUCLEOTIDE SEQUENCE</scope>
</reference>
<comment type="caution">
    <text evidence="2">The sequence shown here is derived from an EMBL/GenBank/DDBJ whole genome shotgun (WGS) entry which is preliminary data.</text>
</comment>
<organism evidence="2 3">
    <name type="scientific">Owenia fusiformis</name>
    <name type="common">Polychaete worm</name>
    <dbReference type="NCBI Taxonomy" id="6347"/>
    <lineage>
        <taxon>Eukaryota</taxon>
        <taxon>Metazoa</taxon>
        <taxon>Spiralia</taxon>
        <taxon>Lophotrochozoa</taxon>
        <taxon>Annelida</taxon>
        <taxon>Polychaeta</taxon>
        <taxon>Sedentaria</taxon>
        <taxon>Canalipalpata</taxon>
        <taxon>Sabellida</taxon>
        <taxon>Oweniida</taxon>
        <taxon>Oweniidae</taxon>
        <taxon>Owenia</taxon>
    </lineage>
</organism>
<feature type="region of interest" description="Disordered" evidence="1">
    <location>
        <begin position="283"/>
        <end position="303"/>
    </location>
</feature>
<feature type="region of interest" description="Disordered" evidence="1">
    <location>
        <begin position="183"/>
        <end position="202"/>
    </location>
</feature>
<feature type="compositionally biased region" description="Polar residues" evidence="1">
    <location>
        <begin position="185"/>
        <end position="202"/>
    </location>
</feature>
<keyword evidence="3" id="KW-1185">Reference proteome</keyword>
<feature type="region of interest" description="Disordered" evidence="1">
    <location>
        <begin position="955"/>
        <end position="982"/>
    </location>
</feature>
<protein>
    <submittedName>
        <fullName evidence="2">Uncharacterized protein</fullName>
    </submittedName>
</protein>
<evidence type="ECO:0000313" key="3">
    <source>
        <dbReference type="Proteomes" id="UP000749559"/>
    </source>
</evidence>
<evidence type="ECO:0000256" key="1">
    <source>
        <dbReference type="SAM" id="MobiDB-lite"/>
    </source>
</evidence>
<feature type="region of interest" description="Disordered" evidence="1">
    <location>
        <begin position="447"/>
        <end position="467"/>
    </location>
</feature>
<feature type="region of interest" description="Disordered" evidence="1">
    <location>
        <begin position="91"/>
        <end position="119"/>
    </location>
</feature>
<evidence type="ECO:0000313" key="2">
    <source>
        <dbReference type="EMBL" id="CAH1784073.1"/>
    </source>
</evidence>
<feature type="region of interest" description="Disordered" evidence="1">
    <location>
        <begin position="225"/>
        <end position="267"/>
    </location>
</feature>
<feature type="region of interest" description="Disordered" evidence="1">
    <location>
        <begin position="370"/>
        <end position="399"/>
    </location>
</feature>
<accession>A0A8J1T6X0</accession>
<dbReference type="Proteomes" id="UP000749559">
    <property type="component" value="Unassembled WGS sequence"/>
</dbReference>